<evidence type="ECO:0000259" key="2">
    <source>
        <dbReference type="Pfam" id="PF13478"/>
    </source>
</evidence>
<accession>A0A3N2CV40</accession>
<dbReference type="InterPro" id="IPR027051">
    <property type="entry name" value="XdhC_Rossmann_dom"/>
</dbReference>
<dbReference type="Proteomes" id="UP000281738">
    <property type="component" value="Unassembled WGS sequence"/>
</dbReference>
<keyword evidence="4" id="KW-1185">Reference proteome</keyword>
<name>A0A3N2CV40_9ACTN</name>
<organism evidence="3 4">
    <name type="scientific">Nocardioides aurantiacus</name>
    <dbReference type="NCBI Taxonomy" id="86796"/>
    <lineage>
        <taxon>Bacteria</taxon>
        <taxon>Bacillati</taxon>
        <taxon>Actinomycetota</taxon>
        <taxon>Actinomycetes</taxon>
        <taxon>Propionibacteriales</taxon>
        <taxon>Nocardioidaceae</taxon>
        <taxon>Nocardioides</taxon>
    </lineage>
</organism>
<dbReference type="RefSeq" id="WP_123390792.1">
    <property type="nucleotide sequence ID" value="NZ_RKHO01000001.1"/>
</dbReference>
<dbReference type="PANTHER" id="PTHR30388">
    <property type="entry name" value="ALDEHYDE OXIDOREDUCTASE MOLYBDENUM COFACTOR ASSEMBLY PROTEIN"/>
    <property type="match status" value="1"/>
</dbReference>
<dbReference type="Pfam" id="PF13478">
    <property type="entry name" value="XdhC_C"/>
    <property type="match status" value="1"/>
</dbReference>
<dbReference type="Gene3D" id="3.40.50.720">
    <property type="entry name" value="NAD(P)-binding Rossmann-like Domain"/>
    <property type="match status" value="1"/>
</dbReference>
<evidence type="ECO:0000313" key="3">
    <source>
        <dbReference type="EMBL" id="ROR91333.1"/>
    </source>
</evidence>
<dbReference type="InterPro" id="IPR052698">
    <property type="entry name" value="MoCofactor_Util/Proc"/>
</dbReference>
<reference evidence="3 4" key="1">
    <citation type="submission" date="2018-11" db="EMBL/GenBank/DDBJ databases">
        <title>Sequencing the genomes of 1000 actinobacteria strains.</title>
        <authorList>
            <person name="Klenk H.-P."/>
        </authorList>
    </citation>
    <scope>NUCLEOTIDE SEQUENCE [LARGE SCALE GENOMIC DNA]</scope>
    <source>
        <strain evidence="3 4">DSM 12652</strain>
    </source>
</reference>
<dbReference type="OrthoDB" id="5242066at2"/>
<sequence>MSTPTPRPPGREQSWTDDGAGPGRVLVLTRNPVSEAIAAIVTAVGREAVVVDEDADGRGAEAVAALTPAAGDAVVLCDHDAPDAPRVLREALASPASYVAMMASRRRAEGLLAELEAEGAPGLDKLHVPAGLDTGGRAPGEIALSVVAEIVAESHGRRGGPMREGRPG</sequence>
<feature type="region of interest" description="Disordered" evidence="1">
    <location>
        <begin position="1"/>
        <end position="23"/>
    </location>
</feature>
<dbReference type="AlphaFoldDB" id="A0A3N2CV40"/>
<comment type="caution">
    <text evidence="3">The sequence shown here is derived from an EMBL/GenBank/DDBJ whole genome shotgun (WGS) entry which is preliminary data.</text>
</comment>
<proteinExistence type="predicted"/>
<protein>
    <submittedName>
        <fullName evidence="3">XdhC-like protein</fullName>
    </submittedName>
</protein>
<evidence type="ECO:0000313" key="4">
    <source>
        <dbReference type="Proteomes" id="UP000281738"/>
    </source>
</evidence>
<dbReference type="EMBL" id="RKHO01000001">
    <property type="protein sequence ID" value="ROR91333.1"/>
    <property type="molecule type" value="Genomic_DNA"/>
</dbReference>
<evidence type="ECO:0000256" key="1">
    <source>
        <dbReference type="SAM" id="MobiDB-lite"/>
    </source>
</evidence>
<gene>
    <name evidence="3" type="ORF">EDD33_2199</name>
</gene>
<feature type="domain" description="XdhC Rossmann" evidence="2">
    <location>
        <begin position="26"/>
        <end position="150"/>
    </location>
</feature>
<dbReference type="PANTHER" id="PTHR30388:SF6">
    <property type="entry name" value="XANTHINE DEHYDROGENASE SUBUNIT A-RELATED"/>
    <property type="match status" value="1"/>
</dbReference>